<evidence type="ECO:0000313" key="4">
    <source>
        <dbReference type="Proteomes" id="UP000183971"/>
    </source>
</evidence>
<feature type="compositionally biased region" description="Basic and acidic residues" evidence="2">
    <location>
        <begin position="290"/>
        <end position="302"/>
    </location>
</feature>
<keyword evidence="4" id="KW-1185">Reference proteome</keyword>
<feature type="compositionally biased region" description="Low complexity" evidence="2">
    <location>
        <begin position="276"/>
        <end position="287"/>
    </location>
</feature>
<sequence>MNNGGPGPGLQSQADLPWDSLIDTFPFLTNQAYQALSIQLEFFHNMSSMNLPMPQDASAKEKLMVILNKAKIVNDLMSSLTHSAELLMDLKDIEYDEVVNARRDEVSSMLDEAGDNINKVIDMQTKEVERGLAQQEAEIQEQQRRAEQEMILQQRICGLGMGAPEPPGTQMPYVQPPAPQQSHMPQQSIIPGQIPGLRHASVPSAGPQGYTPPPLNNAVPAYPQAPAHLQVPVLGQAPGHGHFPTHSQAPGQAQLPGHNHPPAHPLSQPVPQQRQDSVSTETSTTSSDDPESRRMPATELKKQKQKHRAAKRMAKMRRERQRGDFCKRCGRC</sequence>
<dbReference type="RefSeq" id="XP_031081466.1">
    <property type="nucleotide sequence ID" value="XM_031231429.1"/>
</dbReference>
<feature type="compositionally biased region" description="Basic residues" evidence="2">
    <location>
        <begin position="303"/>
        <end position="320"/>
    </location>
</feature>
<dbReference type="AlphaFoldDB" id="A0A1L7VJX0"/>
<protein>
    <submittedName>
        <fullName evidence="3">Uncharacterized protein</fullName>
    </submittedName>
</protein>
<feature type="compositionally biased region" description="Basic and acidic residues" evidence="2">
    <location>
        <begin position="321"/>
        <end position="332"/>
    </location>
</feature>
<feature type="region of interest" description="Disordered" evidence="2">
    <location>
        <begin position="234"/>
        <end position="332"/>
    </location>
</feature>
<dbReference type="EMBL" id="FJOF01000005">
    <property type="protein sequence ID" value="CZR40873.1"/>
    <property type="molecule type" value="Genomic_DNA"/>
</dbReference>
<evidence type="ECO:0000256" key="2">
    <source>
        <dbReference type="SAM" id="MobiDB-lite"/>
    </source>
</evidence>
<reference evidence="4" key="1">
    <citation type="journal article" date="2016" name="Genome Biol. Evol.">
        <title>Comparative 'omics' of the Fusarium fujikuroi species complex highlights differences in genetic potential and metabolite synthesis.</title>
        <authorList>
            <person name="Niehaus E.-M."/>
            <person name="Muensterkoetter M."/>
            <person name="Proctor R.H."/>
            <person name="Brown D.W."/>
            <person name="Sharon A."/>
            <person name="Idan Y."/>
            <person name="Oren-Young L."/>
            <person name="Sieber C.M."/>
            <person name="Novak O."/>
            <person name="Pencik A."/>
            <person name="Tarkowska D."/>
            <person name="Hromadova K."/>
            <person name="Freeman S."/>
            <person name="Maymon M."/>
            <person name="Elazar M."/>
            <person name="Youssef S.A."/>
            <person name="El-Shabrawy E.S.M."/>
            <person name="Shalaby A.B.A."/>
            <person name="Houterman P."/>
            <person name="Brock N.L."/>
            <person name="Burkhardt I."/>
            <person name="Tsavkelova E.A."/>
            <person name="Dickschat J.S."/>
            <person name="Galuszka P."/>
            <person name="Gueldener U."/>
            <person name="Tudzynski B."/>
        </authorList>
    </citation>
    <scope>NUCLEOTIDE SEQUENCE [LARGE SCALE GENOMIC DNA]</scope>
    <source>
        <strain evidence="4">ET1</strain>
    </source>
</reference>
<dbReference type="VEuPathDB" id="FungiDB:FPRO_10461"/>
<organism evidence="3 4">
    <name type="scientific">Fusarium proliferatum (strain ET1)</name>
    <name type="common">Orchid endophyte fungus</name>
    <dbReference type="NCBI Taxonomy" id="1227346"/>
    <lineage>
        <taxon>Eukaryota</taxon>
        <taxon>Fungi</taxon>
        <taxon>Dikarya</taxon>
        <taxon>Ascomycota</taxon>
        <taxon>Pezizomycotina</taxon>
        <taxon>Sordariomycetes</taxon>
        <taxon>Hypocreomycetidae</taxon>
        <taxon>Hypocreales</taxon>
        <taxon>Nectriaceae</taxon>
        <taxon>Fusarium</taxon>
        <taxon>Fusarium fujikuroi species complex</taxon>
    </lineage>
</organism>
<comment type="caution">
    <text evidence="3">The sequence shown here is derived from an EMBL/GenBank/DDBJ whole genome shotgun (WGS) entry which is preliminary data.</text>
</comment>
<accession>A0A1L7VJX0</accession>
<evidence type="ECO:0000256" key="1">
    <source>
        <dbReference type="SAM" id="Coils"/>
    </source>
</evidence>
<dbReference type="GeneID" id="42055333"/>
<dbReference type="Proteomes" id="UP000183971">
    <property type="component" value="Unassembled WGS sequence"/>
</dbReference>
<gene>
    <name evidence="3" type="ORF">FPRO_10461</name>
</gene>
<keyword evidence="1" id="KW-0175">Coiled coil</keyword>
<feature type="region of interest" description="Disordered" evidence="2">
    <location>
        <begin position="193"/>
        <end position="221"/>
    </location>
</feature>
<name>A0A1L7VJX0_FUSPR</name>
<feature type="coiled-coil region" evidence="1">
    <location>
        <begin position="125"/>
        <end position="152"/>
    </location>
</feature>
<proteinExistence type="predicted"/>
<evidence type="ECO:0000313" key="3">
    <source>
        <dbReference type="EMBL" id="CZR40873.1"/>
    </source>
</evidence>